<dbReference type="AlphaFoldDB" id="A0A347U835"/>
<accession>A0A347U835</accession>
<name>A0A347U835_9BACT</name>
<protein>
    <submittedName>
        <fullName evidence="3">Uncharacterized protein</fullName>
    </submittedName>
</protein>
<evidence type="ECO:0000313" key="3">
    <source>
        <dbReference type="EMBL" id="RXI30337.1"/>
    </source>
</evidence>
<reference evidence="3 5" key="1">
    <citation type="submission" date="2017-09" db="EMBL/GenBank/DDBJ databases">
        <title>Genomics of the genus Arcobacter.</title>
        <authorList>
            <person name="Perez-Cataluna A."/>
            <person name="Figueras M.J."/>
            <person name="Salas-Masso N."/>
        </authorList>
    </citation>
    <scope>NUCLEOTIDE SEQUENCE [LARGE SCALE GENOMIC DNA]</scope>
    <source>
        <strain evidence="3 5">CECT 7837</strain>
    </source>
</reference>
<dbReference type="Proteomes" id="UP000290588">
    <property type="component" value="Unassembled WGS sequence"/>
</dbReference>
<proteinExistence type="predicted"/>
<dbReference type="RefSeq" id="WP_118917208.1">
    <property type="nucleotide sequence ID" value="NZ_CP032097.1"/>
</dbReference>
<dbReference type="Proteomes" id="UP000262582">
    <property type="component" value="Chromosome"/>
</dbReference>
<dbReference type="EMBL" id="CP032097">
    <property type="protein sequence ID" value="AXX95013.1"/>
    <property type="molecule type" value="Genomic_DNA"/>
</dbReference>
<keyword evidence="1" id="KW-0812">Transmembrane</keyword>
<dbReference type="OrthoDB" id="5345683at2"/>
<evidence type="ECO:0000313" key="4">
    <source>
        <dbReference type="Proteomes" id="UP000262582"/>
    </source>
</evidence>
<keyword evidence="1" id="KW-0472">Membrane</keyword>
<evidence type="ECO:0000256" key="1">
    <source>
        <dbReference type="SAM" id="Phobius"/>
    </source>
</evidence>
<keyword evidence="1" id="KW-1133">Transmembrane helix</keyword>
<dbReference type="KEGG" id="aell:AELL_1350"/>
<feature type="transmembrane region" description="Helical" evidence="1">
    <location>
        <begin position="6"/>
        <end position="25"/>
    </location>
</feature>
<keyword evidence="4" id="KW-1185">Reference proteome</keyword>
<evidence type="ECO:0000313" key="2">
    <source>
        <dbReference type="EMBL" id="AXX95013.1"/>
    </source>
</evidence>
<organism evidence="3 5">
    <name type="scientific">Arcobacter ellisii</name>
    <dbReference type="NCBI Taxonomy" id="913109"/>
    <lineage>
        <taxon>Bacteria</taxon>
        <taxon>Pseudomonadati</taxon>
        <taxon>Campylobacterota</taxon>
        <taxon>Epsilonproteobacteria</taxon>
        <taxon>Campylobacterales</taxon>
        <taxon>Arcobacteraceae</taxon>
        <taxon>Arcobacter</taxon>
    </lineage>
</organism>
<evidence type="ECO:0000313" key="5">
    <source>
        <dbReference type="Proteomes" id="UP000290588"/>
    </source>
</evidence>
<reference evidence="2 4" key="2">
    <citation type="submission" date="2018-08" db="EMBL/GenBank/DDBJ databases">
        <title>Complete genome of the Arcobacter ellisii type strain LMG 26155.</title>
        <authorList>
            <person name="Miller W.G."/>
            <person name="Yee E."/>
            <person name="Bono J.L."/>
        </authorList>
    </citation>
    <scope>NUCLEOTIDE SEQUENCE [LARGE SCALE GENOMIC DNA]</scope>
    <source>
        <strain evidence="2 4">LMG 26155</strain>
    </source>
</reference>
<gene>
    <name evidence="2" type="ORF">AELL_1350</name>
    <name evidence="3" type="ORF">CP962_08285</name>
</gene>
<dbReference type="EMBL" id="NXIG01000007">
    <property type="protein sequence ID" value="RXI30337.1"/>
    <property type="molecule type" value="Genomic_DNA"/>
</dbReference>
<sequence>MEYIGDIFFSFVIFIIAYIIFKFDFSKKLARKGIIEKDFRGCYILKYPKHAELHNKDVIYKIDMDNFFKLNPKLKGKIPVIERPDLDVTNPNAKKEELEERRKIREKYAIKDLEME</sequence>